<feature type="transmembrane region" description="Helical" evidence="1">
    <location>
        <begin position="181"/>
        <end position="202"/>
    </location>
</feature>
<gene>
    <name evidence="2" type="ORF">U27_03092</name>
</gene>
<reference evidence="2" key="1">
    <citation type="journal article" date="2015" name="PeerJ">
        <title>First genomic representation of candidate bacterial phylum KSB3 points to enhanced environmental sensing as a trigger of wastewater bulking.</title>
        <authorList>
            <person name="Sekiguchi Y."/>
            <person name="Ohashi A."/>
            <person name="Parks D.H."/>
            <person name="Yamauchi T."/>
            <person name="Tyson G.W."/>
            <person name="Hugenholtz P."/>
        </authorList>
    </citation>
    <scope>NUCLEOTIDE SEQUENCE [LARGE SCALE GENOMIC DNA]</scope>
</reference>
<feature type="transmembrane region" description="Helical" evidence="1">
    <location>
        <begin position="85"/>
        <end position="105"/>
    </location>
</feature>
<evidence type="ECO:0000313" key="3">
    <source>
        <dbReference type="Proteomes" id="UP000030661"/>
    </source>
</evidence>
<keyword evidence="1" id="KW-0812">Transmembrane</keyword>
<dbReference type="eggNOG" id="COG2194">
    <property type="taxonomic scope" value="Bacteria"/>
</dbReference>
<feature type="transmembrane region" description="Helical" evidence="1">
    <location>
        <begin position="117"/>
        <end position="138"/>
    </location>
</feature>
<keyword evidence="1" id="KW-0472">Membrane</keyword>
<dbReference type="HOGENOM" id="CLU_068015_0_0_0"/>
<dbReference type="EMBL" id="DF820464">
    <property type="protein sequence ID" value="GAK56130.1"/>
    <property type="molecule type" value="Genomic_DNA"/>
</dbReference>
<keyword evidence="3" id="KW-1185">Reference proteome</keyword>
<accession>A0A081BUX5</accession>
<organism evidence="2">
    <name type="scientific">Vecturithrix granuli</name>
    <dbReference type="NCBI Taxonomy" id="1499967"/>
    <lineage>
        <taxon>Bacteria</taxon>
        <taxon>Candidatus Moduliflexota</taxon>
        <taxon>Candidatus Vecturitrichia</taxon>
        <taxon>Candidatus Vecturitrichales</taxon>
        <taxon>Candidatus Vecturitrichaceae</taxon>
        <taxon>Candidatus Vecturithrix</taxon>
    </lineage>
</organism>
<keyword evidence="1" id="KW-1133">Transmembrane helix</keyword>
<name>A0A081BUX5_VECG1</name>
<dbReference type="Proteomes" id="UP000030661">
    <property type="component" value="Unassembled WGS sequence"/>
</dbReference>
<proteinExistence type="predicted"/>
<evidence type="ECO:0000313" key="2">
    <source>
        <dbReference type="EMBL" id="GAK56130.1"/>
    </source>
</evidence>
<evidence type="ECO:0008006" key="4">
    <source>
        <dbReference type="Google" id="ProtNLM"/>
    </source>
</evidence>
<dbReference type="AlphaFoldDB" id="A0A081BUX5"/>
<dbReference type="STRING" id="1499967.U27_03092"/>
<sequence>MSEEKYTNMKVQATEILHNVLQDVRFTLSDVKIDESAASQVDQKSEINLAAWDGKTYGQILLSSRNALFEIISCTENLDQLMKYFLVRLILFAGIYGVCLGGYSLNLQIIASAIKMPLFLLGTMGICLPALFTFNMLLGSKLNMRQTVSLLLVSNYLLAFILASLAPILVFFAIATPDKHFISLLNLMFCGLSGVFFLMFLWSGMRYLTRRAGVTYNPHIIQIWSLIYMFVGTQFSWLLRPFIGDRGAFALFRDIEGNFYVAVVRIIVNFIDKIV</sequence>
<feature type="transmembrane region" description="Helical" evidence="1">
    <location>
        <begin position="150"/>
        <end position="175"/>
    </location>
</feature>
<feature type="transmembrane region" description="Helical" evidence="1">
    <location>
        <begin position="223"/>
        <end position="243"/>
    </location>
</feature>
<evidence type="ECO:0000256" key="1">
    <source>
        <dbReference type="SAM" id="Phobius"/>
    </source>
</evidence>
<protein>
    <recommendedName>
        <fullName evidence="4">Actin-binding WH2 domain-containing protein</fullName>
    </recommendedName>
</protein>